<reference evidence="1" key="1">
    <citation type="submission" date="2022-06" db="EMBL/GenBank/DDBJ databases">
        <title>Complete genome sequences of two strains of the flax pathogen Septoria linicola.</title>
        <authorList>
            <person name="Lapalu N."/>
            <person name="Simon A."/>
            <person name="Demenou B."/>
            <person name="Paumier D."/>
            <person name="Guillot M.-P."/>
            <person name="Gout L."/>
            <person name="Valade R."/>
        </authorList>
    </citation>
    <scope>NUCLEOTIDE SEQUENCE</scope>
    <source>
        <strain evidence="1">SE15195</strain>
    </source>
</reference>
<protein>
    <submittedName>
        <fullName evidence="1">Fungal transcription factor</fullName>
    </submittedName>
</protein>
<accession>A0A9Q9ARQ1</accession>
<organism evidence="1 2">
    <name type="scientific">Septoria linicola</name>
    <dbReference type="NCBI Taxonomy" id="215465"/>
    <lineage>
        <taxon>Eukaryota</taxon>
        <taxon>Fungi</taxon>
        <taxon>Dikarya</taxon>
        <taxon>Ascomycota</taxon>
        <taxon>Pezizomycotina</taxon>
        <taxon>Dothideomycetes</taxon>
        <taxon>Dothideomycetidae</taxon>
        <taxon>Mycosphaerellales</taxon>
        <taxon>Mycosphaerellaceae</taxon>
        <taxon>Septoria</taxon>
    </lineage>
</organism>
<evidence type="ECO:0000313" key="1">
    <source>
        <dbReference type="EMBL" id="USW50811.1"/>
    </source>
</evidence>
<evidence type="ECO:0000313" key="2">
    <source>
        <dbReference type="Proteomes" id="UP001056384"/>
    </source>
</evidence>
<dbReference type="Proteomes" id="UP001056384">
    <property type="component" value="Chromosome 3"/>
</dbReference>
<dbReference type="EMBL" id="CP099420">
    <property type="protein sequence ID" value="USW50811.1"/>
    <property type="molecule type" value="Genomic_DNA"/>
</dbReference>
<keyword evidence="2" id="KW-1185">Reference proteome</keyword>
<proteinExistence type="predicted"/>
<sequence length="402" mass="44736">MLRPSGPVTKPLTPAEDFMLANVFNPWNFGSLMVAPRIGKEMHQQAIQCMFSHYDDLRDGFLSLYGSFTTIVTGAAAPGYNYESNVRQGTRALTKFSTAKPPRVYSDFVPWMWLGTSILLHAHCVLGSNNAPVRRFMLSHLREMGEAGEKLSLHPVIVSLIALDINDSLMQRQMPILNMPAQFADPLRQELFLGLSPGIFRLLYRLCELSCRAAVSIQNVDLSDTDLDARLVDLVRRVDSWHPDISTDVLQKLSAVEATHVQTQVRVHKTCIKLFVHRLQHPFGQEDYSAQNLAGSIFSDLDLATSIASSPPTLVTLPFTIAAIEALPDDRDKVRTDIARYIDGISPKVDDTTNAFLVAIWQRRDLAPGFKWMNVLDELPEFCINRVGAGRKVAASSISTAV</sequence>
<gene>
    <name evidence="1" type="ORF">Slin15195_G041300</name>
</gene>
<dbReference type="Pfam" id="PF11951">
    <property type="entry name" value="Fungal_trans_2"/>
    <property type="match status" value="1"/>
</dbReference>
<dbReference type="AlphaFoldDB" id="A0A9Q9ARQ1"/>
<dbReference type="InterPro" id="IPR021858">
    <property type="entry name" value="Fun_TF"/>
</dbReference>
<name>A0A9Q9ARQ1_9PEZI</name>